<feature type="domain" description="Protein kinase" evidence="6">
    <location>
        <begin position="3"/>
        <end position="277"/>
    </location>
</feature>
<keyword evidence="5" id="KW-0067">ATP-binding</keyword>
<keyword evidence="4" id="KW-0418">Kinase</keyword>
<evidence type="ECO:0000313" key="7">
    <source>
        <dbReference type="EMBL" id="KAF4315085.1"/>
    </source>
</evidence>
<feature type="non-terminal residue" evidence="7">
    <location>
        <position position="371"/>
    </location>
</feature>
<dbReference type="InterPro" id="IPR000719">
    <property type="entry name" value="Prot_kinase_dom"/>
</dbReference>
<dbReference type="GO" id="GO:0005634">
    <property type="term" value="C:nucleus"/>
    <property type="evidence" value="ECO:0007669"/>
    <property type="project" value="TreeGrafter"/>
</dbReference>
<comment type="caution">
    <text evidence="7">The sequence shown here is derived from an EMBL/GenBank/DDBJ whole genome shotgun (WGS) entry which is preliminary data.</text>
</comment>
<keyword evidence="1" id="KW-0723">Serine/threonine-protein kinase</keyword>
<evidence type="ECO:0000256" key="4">
    <source>
        <dbReference type="ARBA" id="ARBA00022777"/>
    </source>
</evidence>
<dbReference type="Gene3D" id="1.10.510.10">
    <property type="entry name" value="Transferase(Phosphotransferase) domain 1"/>
    <property type="match status" value="1"/>
</dbReference>
<dbReference type="GO" id="GO:0004674">
    <property type="term" value="F:protein serine/threonine kinase activity"/>
    <property type="evidence" value="ECO:0007669"/>
    <property type="project" value="UniProtKB-KW"/>
</dbReference>
<accession>A0A8J4RVA3</accession>
<evidence type="ECO:0000256" key="5">
    <source>
        <dbReference type="ARBA" id="ARBA00022840"/>
    </source>
</evidence>
<reference evidence="7" key="1">
    <citation type="journal article" date="2015" name="Genom Data">
        <title>Draft genome sequences of Phytophthora kernoviae and Phytophthora ramorum lineage EU2 from Scotland.</title>
        <authorList>
            <person name="Sambles C."/>
            <person name="Schlenzig A."/>
            <person name="O'Neill P."/>
            <person name="Grant M."/>
            <person name="Studholme D.J."/>
        </authorList>
    </citation>
    <scope>NUCLEOTIDE SEQUENCE</scope>
    <source>
        <strain evidence="7">00238/432</strain>
    </source>
</reference>
<keyword evidence="3" id="KW-0547">Nucleotide-binding</keyword>
<dbReference type="Pfam" id="PF00069">
    <property type="entry name" value="Pkinase"/>
    <property type="match status" value="1"/>
</dbReference>
<dbReference type="PANTHER" id="PTHR24345:SF91">
    <property type="entry name" value="SERINE_THREONINE-PROTEIN KINASE PLK4"/>
    <property type="match status" value="1"/>
</dbReference>
<gene>
    <name evidence="7" type="ORF">G195_011198</name>
</gene>
<proteinExistence type="predicted"/>
<evidence type="ECO:0000259" key="6">
    <source>
        <dbReference type="PROSITE" id="PS50011"/>
    </source>
</evidence>
<evidence type="ECO:0000256" key="1">
    <source>
        <dbReference type="ARBA" id="ARBA00022527"/>
    </source>
</evidence>
<keyword evidence="2" id="KW-0808">Transferase</keyword>
<dbReference type="EMBL" id="AOFI03001049">
    <property type="protein sequence ID" value="KAF4315085.1"/>
    <property type="molecule type" value="Genomic_DNA"/>
</dbReference>
<dbReference type="PANTHER" id="PTHR24345">
    <property type="entry name" value="SERINE/THREONINE-PROTEIN KINASE PLK"/>
    <property type="match status" value="1"/>
</dbReference>
<dbReference type="Proteomes" id="UP000702964">
    <property type="component" value="Unassembled WGS sequence"/>
</dbReference>
<reference evidence="7" key="2">
    <citation type="submission" date="2020-02" db="EMBL/GenBank/DDBJ databases">
        <authorList>
            <person name="Studholme D.J."/>
        </authorList>
    </citation>
    <scope>NUCLEOTIDE SEQUENCE</scope>
    <source>
        <strain evidence="7">00238/432</strain>
    </source>
</reference>
<name>A0A8J4RVA3_9STRA</name>
<evidence type="ECO:0000256" key="3">
    <source>
        <dbReference type="ARBA" id="ARBA00022741"/>
    </source>
</evidence>
<sequence length="371" mass="41722">DRFRLRRRLSNALYGPVGLFEDTHHSDKLVALKQVSLARAVGALRLNPNMDNPWSEHRVITQLMSLPVHPNIVQFRGEFLTAEDTWCVVMEFCDGGDLWDLLEDTPKNRLPECVALDLFRQCVRGVNFLHSHGIAHRDLSLENVFYCRGVCKVGDFGLSTDSPVRASGESVGKPYYMAPEVVSCKGYDAFAADMWSLGIMLFIMLTGSPLISDAGANNKAFGAFCELGVARVIESWGLSPRISKSSVALLDRLLRLNPSERVTAIAANAHLSDKPAMIRQRCHLKDKVVDARYERECVCEDALVHNELVAIKQASLEQAISLLKLHPNADSPWQERRTIAKLLMLPLHPNVIHFRQEFSYNESWFVVMAYC</sequence>
<dbReference type="PROSITE" id="PS50011">
    <property type="entry name" value="PROTEIN_KINASE_DOM"/>
    <property type="match status" value="1"/>
</dbReference>
<evidence type="ECO:0000256" key="2">
    <source>
        <dbReference type="ARBA" id="ARBA00022679"/>
    </source>
</evidence>
<dbReference type="SUPFAM" id="SSF56112">
    <property type="entry name" value="Protein kinase-like (PK-like)"/>
    <property type="match status" value="1"/>
</dbReference>
<dbReference type="InterPro" id="IPR011009">
    <property type="entry name" value="Kinase-like_dom_sf"/>
</dbReference>
<dbReference type="AlphaFoldDB" id="A0A8J4RVA3"/>
<organism evidence="7 8">
    <name type="scientific">Phytophthora kernoviae 00238/432</name>
    <dbReference type="NCBI Taxonomy" id="1284355"/>
    <lineage>
        <taxon>Eukaryota</taxon>
        <taxon>Sar</taxon>
        <taxon>Stramenopiles</taxon>
        <taxon>Oomycota</taxon>
        <taxon>Peronosporomycetes</taxon>
        <taxon>Peronosporales</taxon>
        <taxon>Peronosporaceae</taxon>
        <taxon>Phytophthora</taxon>
    </lineage>
</organism>
<dbReference type="GO" id="GO:0005524">
    <property type="term" value="F:ATP binding"/>
    <property type="evidence" value="ECO:0007669"/>
    <property type="project" value="UniProtKB-KW"/>
</dbReference>
<protein>
    <recommendedName>
        <fullName evidence="6">Protein kinase domain-containing protein</fullName>
    </recommendedName>
</protein>
<evidence type="ECO:0000313" key="8">
    <source>
        <dbReference type="Proteomes" id="UP000702964"/>
    </source>
</evidence>